<dbReference type="GeneID" id="114245461"/>
<dbReference type="Proteomes" id="UP000504629">
    <property type="component" value="Unplaced"/>
</dbReference>
<evidence type="ECO:0000313" key="1">
    <source>
        <dbReference type="Proteomes" id="UP000504629"/>
    </source>
</evidence>
<protein>
    <submittedName>
        <fullName evidence="2">Uncharacterized protein LOC114245461</fullName>
    </submittedName>
</protein>
<dbReference type="AlphaFoldDB" id="A0A6J2JZB5"/>
<proteinExistence type="predicted"/>
<dbReference type="RefSeq" id="XP_028033434.1">
    <property type="nucleotide sequence ID" value="XM_028177633.1"/>
</dbReference>
<dbReference type="KEGG" id="bman:114245461"/>
<dbReference type="OrthoDB" id="2154311at2759"/>
<sequence>MEYGIYTMKIKRSLEHKRSTATKPIPESLIELCHPEMTLQKDYDKFHYTQQQEAQAQTQDIGVDQDYQNISAAEESFFIDIISTDNTETLALRRTIGTDPDFREDNNSVVQSEKLIRSVSNDAMNVFDICQAVEVATVPSQAVFISDVDEPSTSKGIRHISLDVQCGPDEISKYCMLSPATSMDSYKKH</sequence>
<reference evidence="2" key="1">
    <citation type="submission" date="2025-08" db="UniProtKB">
        <authorList>
            <consortium name="RefSeq"/>
        </authorList>
    </citation>
    <scope>IDENTIFICATION</scope>
    <source>
        <tissue evidence="2">Silk gland</tissue>
    </source>
</reference>
<evidence type="ECO:0000313" key="2">
    <source>
        <dbReference type="RefSeq" id="XP_028033434.1"/>
    </source>
</evidence>
<organism evidence="1 2">
    <name type="scientific">Bombyx mandarina</name>
    <name type="common">Wild silk moth</name>
    <name type="synonym">Wild silkworm</name>
    <dbReference type="NCBI Taxonomy" id="7092"/>
    <lineage>
        <taxon>Eukaryota</taxon>
        <taxon>Metazoa</taxon>
        <taxon>Ecdysozoa</taxon>
        <taxon>Arthropoda</taxon>
        <taxon>Hexapoda</taxon>
        <taxon>Insecta</taxon>
        <taxon>Pterygota</taxon>
        <taxon>Neoptera</taxon>
        <taxon>Endopterygota</taxon>
        <taxon>Lepidoptera</taxon>
        <taxon>Glossata</taxon>
        <taxon>Ditrysia</taxon>
        <taxon>Bombycoidea</taxon>
        <taxon>Bombycidae</taxon>
        <taxon>Bombycinae</taxon>
        <taxon>Bombyx</taxon>
    </lineage>
</organism>
<keyword evidence="1" id="KW-1185">Reference proteome</keyword>
<gene>
    <name evidence="2" type="primary">LOC114245461</name>
</gene>
<name>A0A6J2JZB5_BOMMA</name>
<accession>A0A6J2JZB5</accession>